<feature type="transmembrane region" description="Helical" evidence="1">
    <location>
        <begin position="40"/>
        <end position="59"/>
    </location>
</feature>
<gene>
    <name evidence="2" type="ORF">G7Y89_g10211</name>
</gene>
<reference evidence="2 3" key="1">
    <citation type="submission" date="2020-03" db="EMBL/GenBank/DDBJ databases">
        <title>Draft Genome Sequence of Cudoniella acicularis.</title>
        <authorList>
            <person name="Buettner E."/>
            <person name="Kellner H."/>
        </authorList>
    </citation>
    <scope>NUCLEOTIDE SEQUENCE [LARGE SCALE GENOMIC DNA]</scope>
    <source>
        <strain evidence="2 3">DSM 108380</strain>
    </source>
</reference>
<dbReference type="AlphaFoldDB" id="A0A8H4VZ99"/>
<sequence>MDGGEQVMFGKPFYRLVSGSVIVEDETRAIVHGRQIRSTIVAGLAGLIVAIITTVVPSANLPRLFASLDMNLEQSTVWH</sequence>
<keyword evidence="3" id="KW-1185">Reference proteome</keyword>
<proteinExistence type="predicted"/>
<evidence type="ECO:0000313" key="3">
    <source>
        <dbReference type="Proteomes" id="UP000566819"/>
    </source>
</evidence>
<keyword evidence="1" id="KW-0812">Transmembrane</keyword>
<dbReference type="Proteomes" id="UP000566819">
    <property type="component" value="Unassembled WGS sequence"/>
</dbReference>
<name>A0A8H4VZ99_9HELO</name>
<accession>A0A8H4VZ99</accession>
<keyword evidence="1" id="KW-1133">Transmembrane helix</keyword>
<keyword evidence="1" id="KW-0472">Membrane</keyword>
<evidence type="ECO:0000256" key="1">
    <source>
        <dbReference type="SAM" id="Phobius"/>
    </source>
</evidence>
<protein>
    <submittedName>
        <fullName evidence="2">Uncharacterized protein</fullName>
    </submittedName>
</protein>
<evidence type="ECO:0000313" key="2">
    <source>
        <dbReference type="EMBL" id="KAF4627941.1"/>
    </source>
</evidence>
<comment type="caution">
    <text evidence="2">The sequence shown here is derived from an EMBL/GenBank/DDBJ whole genome shotgun (WGS) entry which is preliminary data.</text>
</comment>
<dbReference type="EMBL" id="JAAMPI010000887">
    <property type="protein sequence ID" value="KAF4627941.1"/>
    <property type="molecule type" value="Genomic_DNA"/>
</dbReference>
<organism evidence="2 3">
    <name type="scientific">Cudoniella acicularis</name>
    <dbReference type="NCBI Taxonomy" id="354080"/>
    <lineage>
        <taxon>Eukaryota</taxon>
        <taxon>Fungi</taxon>
        <taxon>Dikarya</taxon>
        <taxon>Ascomycota</taxon>
        <taxon>Pezizomycotina</taxon>
        <taxon>Leotiomycetes</taxon>
        <taxon>Helotiales</taxon>
        <taxon>Tricladiaceae</taxon>
        <taxon>Cudoniella</taxon>
    </lineage>
</organism>